<organism evidence="2 3">
    <name type="scientific">Cuscuta australis</name>
    <dbReference type="NCBI Taxonomy" id="267555"/>
    <lineage>
        <taxon>Eukaryota</taxon>
        <taxon>Viridiplantae</taxon>
        <taxon>Streptophyta</taxon>
        <taxon>Embryophyta</taxon>
        <taxon>Tracheophyta</taxon>
        <taxon>Spermatophyta</taxon>
        <taxon>Magnoliopsida</taxon>
        <taxon>eudicotyledons</taxon>
        <taxon>Gunneridae</taxon>
        <taxon>Pentapetalae</taxon>
        <taxon>asterids</taxon>
        <taxon>lamiids</taxon>
        <taxon>Solanales</taxon>
        <taxon>Convolvulaceae</taxon>
        <taxon>Cuscuteae</taxon>
        <taxon>Cuscuta</taxon>
        <taxon>Cuscuta subgen. Grammica</taxon>
        <taxon>Cuscuta sect. Cleistogrammica</taxon>
    </lineage>
</organism>
<evidence type="ECO:0000313" key="3">
    <source>
        <dbReference type="Proteomes" id="UP000249390"/>
    </source>
</evidence>
<evidence type="ECO:0000256" key="1">
    <source>
        <dbReference type="SAM" id="MobiDB-lite"/>
    </source>
</evidence>
<name>A0A328DDJ8_9ASTE</name>
<dbReference type="AlphaFoldDB" id="A0A328DDJ8"/>
<keyword evidence="3" id="KW-1185">Reference proteome</keyword>
<dbReference type="Gene3D" id="1.25.40.10">
    <property type="entry name" value="Tetratricopeptide repeat domain"/>
    <property type="match status" value="1"/>
</dbReference>
<evidence type="ECO:0000313" key="2">
    <source>
        <dbReference type="EMBL" id="RAL43310.1"/>
    </source>
</evidence>
<accession>A0A328DDJ8</accession>
<proteinExistence type="predicted"/>
<comment type="caution">
    <text evidence="2">The sequence shown here is derived from an EMBL/GenBank/DDBJ whole genome shotgun (WGS) entry which is preliminary data.</text>
</comment>
<feature type="compositionally biased region" description="Low complexity" evidence="1">
    <location>
        <begin position="375"/>
        <end position="392"/>
    </location>
</feature>
<protein>
    <submittedName>
        <fullName evidence="2">Uncharacterized protein</fullName>
    </submittedName>
</protein>
<sequence>MEAFLQVISEAKANIYDIDGLCSQLNGVFPPASYFSPVPSGYATLLEEFNEKEWGKTFDSAMYALSDYGVVAEDAQFLLRFIMGLLYFRRSNFGDACKQFSLSDKLCRKLYNRNCVVSFSNVASHEGKKYWNDVEKFMDQTTEMHAVLDTLFSKVLDGGGPLVSRALTSFKDEKWKEAVVCVNLVCAGRREPKKEYIDLCLTFFKGLLHYRRNRYALAYKEFLSCDSLCSEIFQSTFFESFIAFASNGWKNYWDGLAEHIDQTAEMHQVFVELFRDILDGNVDKNVNEALTFFKKENWKEAAKLVLKAIKQRGQKPEYLDLCLQFFYCLLSNRNQKKDLAEKHFQKCLELKTHLNLPFPSVSFFEKKTERKQKVPGEVVPPSSTSGSSVISHSTEDSSQETTINGTVRSKIEMKV</sequence>
<feature type="region of interest" description="Disordered" evidence="1">
    <location>
        <begin position="372"/>
        <end position="415"/>
    </location>
</feature>
<dbReference type="Proteomes" id="UP000249390">
    <property type="component" value="Unassembled WGS sequence"/>
</dbReference>
<dbReference type="InterPro" id="IPR011990">
    <property type="entry name" value="TPR-like_helical_dom_sf"/>
</dbReference>
<dbReference type="EMBL" id="NQVE01000156">
    <property type="protein sequence ID" value="RAL43310.1"/>
    <property type="molecule type" value="Genomic_DNA"/>
</dbReference>
<dbReference type="SUPFAM" id="SSF48452">
    <property type="entry name" value="TPR-like"/>
    <property type="match status" value="1"/>
</dbReference>
<gene>
    <name evidence="2" type="ORF">DM860_012451</name>
</gene>
<reference evidence="2 3" key="1">
    <citation type="submission" date="2018-06" db="EMBL/GenBank/DDBJ databases">
        <title>The Genome of Cuscuta australis (Dodder) Provides Insight into the Evolution of Plant Parasitism.</title>
        <authorList>
            <person name="Liu H."/>
        </authorList>
    </citation>
    <scope>NUCLEOTIDE SEQUENCE [LARGE SCALE GENOMIC DNA]</scope>
    <source>
        <strain evidence="3">cv. Yunnan</strain>
        <tissue evidence="2">Vines</tissue>
    </source>
</reference>